<protein>
    <recommendedName>
        <fullName evidence="6">DNA recombination and repair protein Rad51-like C-terminal domain-containing protein</fullName>
    </recommendedName>
</protein>
<dbReference type="GO" id="GO:0033063">
    <property type="term" value="C:Rad51B-Rad51C-Rad51D-XRCC2 complex"/>
    <property type="evidence" value="ECO:0007669"/>
    <property type="project" value="TreeGrafter"/>
</dbReference>
<organism evidence="4 5">
    <name type="scientific">Ephemerocybe angulata</name>
    <dbReference type="NCBI Taxonomy" id="980116"/>
    <lineage>
        <taxon>Eukaryota</taxon>
        <taxon>Fungi</taxon>
        <taxon>Dikarya</taxon>
        <taxon>Basidiomycota</taxon>
        <taxon>Agaricomycotina</taxon>
        <taxon>Agaricomycetes</taxon>
        <taxon>Agaricomycetidae</taxon>
        <taxon>Agaricales</taxon>
        <taxon>Agaricineae</taxon>
        <taxon>Psathyrellaceae</taxon>
        <taxon>Ephemerocybe</taxon>
    </lineage>
</organism>
<evidence type="ECO:0000256" key="3">
    <source>
        <dbReference type="SAM" id="MobiDB-lite"/>
    </source>
</evidence>
<dbReference type="Proteomes" id="UP000521943">
    <property type="component" value="Unassembled WGS sequence"/>
</dbReference>
<keyword evidence="2" id="KW-0539">Nucleus</keyword>
<evidence type="ECO:0000313" key="4">
    <source>
        <dbReference type="EMBL" id="KAF6764084.1"/>
    </source>
</evidence>
<dbReference type="GO" id="GO:0000723">
    <property type="term" value="P:telomere maintenance"/>
    <property type="evidence" value="ECO:0007669"/>
    <property type="project" value="TreeGrafter"/>
</dbReference>
<comment type="caution">
    <text evidence="4">The sequence shown here is derived from an EMBL/GenBank/DDBJ whole genome shotgun (WGS) entry which is preliminary data.</text>
</comment>
<dbReference type="GO" id="GO:0005657">
    <property type="term" value="C:replication fork"/>
    <property type="evidence" value="ECO:0007669"/>
    <property type="project" value="TreeGrafter"/>
</dbReference>
<dbReference type="PANTHER" id="PTHR46457:SF1">
    <property type="entry name" value="DNA REPAIR PROTEIN RAD51 HOMOLOG 4"/>
    <property type="match status" value="1"/>
</dbReference>
<accession>A0A8H6IGL9</accession>
<dbReference type="GO" id="GO:0007131">
    <property type="term" value="P:reciprocal meiotic recombination"/>
    <property type="evidence" value="ECO:0007669"/>
    <property type="project" value="TreeGrafter"/>
</dbReference>
<evidence type="ECO:0000256" key="2">
    <source>
        <dbReference type="ARBA" id="ARBA00023242"/>
    </source>
</evidence>
<evidence type="ECO:0000313" key="5">
    <source>
        <dbReference type="Proteomes" id="UP000521943"/>
    </source>
</evidence>
<reference evidence="4 5" key="1">
    <citation type="submission" date="2020-07" db="EMBL/GenBank/DDBJ databases">
        <title>Comparative genomics of pyrophilous fungi reveals a link between fire events and developmental genes.</title>
        <authorList>
            <consortium name="DOE Joint Genome Institute"/>
            <person name="Steindorff A.S."/>
            <person name="Carver A."/>
            <person name="Calhoun S."/>
            <person name="Stillman K."/>
            <person name="Liu H."/>
            <person name="Lipzen A."/>
            <person name="Pangilinan J."/>
            <person name="Labutti K."/>
            <person name="Bruns T.D."/>
            <person name="Grigoriev I.V."/>
        </authorList>
    </citation>
    <scope>NUCLEOTIDE SEQUENCE [LARGE SCALE GENOMIC DNA]</scope>
    <source>
        <strain evidence="4 5">CBS 144469</strain>
    </source>
</reference>
<dbReference type="PANTHER" id="PTHR46457">
    <property type="entry name" value="DNA REPAIR PROTEIN RAD51 HOMOLOG 4"/>
    <property type="match status" value="1"/>
</dbReference>
<dbReference type="InterPro" id="IPR051988">
    <property type="entry name" value="HRR_RAD51_Paralog"/>
</dbReference>
<keyword evidence="5" id="KW-1185">Reference proteome</keyword>
<comment type="subcellular location">
    <subcellularLocation>
        <location evidence="1">Nucleus</location>
    </subcellularLocation>
</comment>
<sequence length="325" mass="35393">MVLNRSILSLGLPRYAITALTAAGYESLQDLTNVTAEELAQDLYSPLEVAEHVLAIAELCRTIPSTPRVTHAAASLVRPAHRTRTGCKGLDAVLRGGLHSGHILELAGLPGTPTEYIAMNLMERFVEDGKRLIIADCQNMIDRTFLMALTQRASNDAAMIYTTPQTLAAFMLFIEQLPDILKVSPQATLIVLSSLTSSFHILSQLSPSNRKAILLKVKQVLARLTATNHVTVVITSEMSSQTVRSAQVPAEMEDDELLEMSFSYLGPGSMFLPSGKSWRVAFMPCSPTTGFLKLLSSPLSDVESSTRGYTIHRPSLSPYEMPSTS</sequence>
<dbReference type="GO" id="GO:0005815">
    <property type="term" value="C:microtubule organizing center"/>
    <property type="evidence" value="ECO:0007669"/>
    <property type="project" value="TreeGrafter"/>
</dbReference>
<evidence type="ECO:0008006" key="6">
    <source>
        <dbReference type="Google" id="ProtNLM"/>
    </source>
</evidence>
<dbReference type="GO" id="GO:0042148">
    <property type="term" value="P:DNA strand invasion"/>
    <property type="evidence" value="ECO:0007669"/>
    <property type="project" value="TreeGrafter"/>
</dbReference>
<evidence type="ECO:0000256" key="1">
    <source>
        <dbReference type="ARBA" id="ARBA00004123"/>
    </source>
</evidence>
<dbReference type="AlphaFoldDB" id="A0A8H6IGL9"/>
<dbReference type="Gene3D" id="3.40.50.300">
    <property type="entry name" value="P-loop containing nucleotide triphosphate hydrolases"/>
    <property type="match status" value="1"/>
</dbReference>
<dbReference type="GO" id="GO:0000724">
    <property type="term" value="P:double-strand break repair via homologous recombination"/>
    <property type="evidence" value="ECO:0007669"/>
    <property type="project" value="TreeGrafter"/>
</dbReference>
<proteinExistence type="predicted"/>
<dbReference type="EMBL" id="JACGCI010000004">
    <property type="protein sequence ID" value="KAF6764084.1"/>
    <property type="molecule type" value="Genomic_DNA"/>
</dbReference>
<name>A0A8H6IGL9_9AGAR</name>
<dbReference type="SUPFAM" id="SSF52540">
    <property type="entry name" value="P-loop containing nucleoside triphosphate hydrolases"/>
    <property type="match status" value="1"/>
</dbReference>
<feature type="region of interest" description="Disordered" evidence="3">
    <location>
        <begin position="304"/>
        <end position="325"/>
    </location>
</feature>
<dbReference type="OrthoDB" id="5957327at2759"/>
<dbReference type="GO" id="GO:0008094">
    <property type="term" value="F:ATP-dependent activity, acting on DNA"/>
    <property type="evidence" value="ECO:0007669"/>
    <property type="project" value="TreeGrafter"/>
</dbReference>
<gene>
    <name evidence="4" type="ORF">DFP72DRAFT_870679</name>
</gene>
<dbReference type="GO" id="GO:0000400">
    <property type="term" value="F:four-way junction DNA binding"/>
    <property type="evidence" value="ECO:0007669"/>
    <property type="project" value="TreeGrafter"/>
</dbReference>
<dbReference type="InterPro" id="IPR027417">
    <property type="entry name" value="P-loop_NTPase"/>
</dbReference>
<dbReference type="GO" id="GO:0003697">
    <property type="term" value="F:single-stranded DNA binding"/>
    <property type="evidence" value="ECO:0007669"/>
    <property type="project" value="TreeGrafter"/>
</dbReference>